<comment type="caution">
    <text evidence="3">The sequence shown here is derived from an EMBL/GenBank/DDBJ whole genome shotgun (WGS) entry which is preliminary data.</text>
</comment>
<evidence type="ECO:0000256" key="1">
    <source>
        <dbReference type="PROSITE-ProRule" id="PRU00169"/>
    </source>
</evidence>
<dbReference type="PANTHER" id="PTHR42872:SF6">
    <property type="entry name" value="PROTEIN-GLUTAMATE METHYLESTERASE_PROTEIN-GLUTAMINE GLUTAMINASE"/>
    <property type="match status" value="1"/>
</dbReference>
<dbReference type="InterPro" id="IPR001789">
    <property type="entry name" value="Sig_transdc_resp-reg_receiver"/>
</dbReference>
<keyword evidence="1" id="KW-0597">Phosphoprotein</keyword>
<dbReference type="SMART" id="SM00448">
    <property type="entry name" value="REC"/>
    <property type="match status" value="1"/>
</dbReference>
<dbReference type="InterPro" id="IPR011006">
    <property type="entry name" value="CheY-like_superfamily"/>
</dbReference>
<evidence type="ECO:0000259" key="2">
    <source>
        <dbReference type="PROSITE" id="PS50110"/>
    </source>
</evidence>
<dbReference type="Pfam" id="PF00072">
    <property type="entry name" value="Response_reg"/>
    <property type="match status" value="1"/>
</dbReference>
<keyword evidence="4" id="KW-1185">Reference proteome</keyword>
<dbReference type="EMBL" id="JAPFPW010000009">
    <property type="protein sequence ID" value="MCW7754163.1"/>
    <property type="molecule type" value="Genomic_DNA"/>
</dbReference>
<gene>
    <name evidence="3" type="ORF">OOT00_09195</name>
</gene>
<dbReference type="RefSeq" id="WP_265425083.1">
    <property type="nucleotide sequence ID" value="NZ_JAPFPW010000009.1"/>
</dbReference>
<dbReference type="PANTHER" id="PTHR42872">
    <property type="entry name" value="PROTEIN-GLUTAMATE METHYLESTERASE/PROTEIN-GLUTAMINE GLUTAMINASE"/>
    <property type="match status" value="1"/>
</dbReference>
<protein>
    <submittedName>
        <fullName evidence="3">Response regulator</fullName>
    </submittedName>
</protein>
<feature type="domain" description="Response regulatory" evidence="2">
    <location>
        <begin position="11"/>
        <end position="129"/>
    </location>
</feature>
<dbReference type="CDD" id="cd17541">
    <property type="entry name" value="REC_CheB-like"/>
    <property type="match status" value="1"/>
</dbReference>
<dbReference type="Gene3D" id="3.40.50.2300">
    <property type="match status" value="1"/>
</dbReference>
<evidence type="ECO:0000313" key="4">
    <source>
        <dbReference type="Proteomes" id="UP001209681"/>
    </source>
</evidence>
<dbReference type="PROSITE" id="PS50110">
    <property type="entry name" value="RESPONSE_REGULATORY"/>
    <property type="match status" value="1"/>
</dbReference>
<accession>A0ABT3N9N1</accession>
<sequence>MMSERSGKGLRVLVVDDSALSRKMFCTILESDPGILHVETAADPYGAVEKIRREVPDVILLDVEMPRMDGLKFLKRIMAQHPLPVVVCSALTRGKGDAIAKEAMALGAVDIIAKPTIEDRAAMDEASRKILDAIYAAAGVRRDPMAYIDKKETSF</sequence>
<reference evidence="3 4" key="1">
    <citation type="submission" date="2022-11" db="EMBL/GenBank/DDBJ databases">
        <title>Desulfobotulus tamanensis H1 sp. nov. - anaerobic, alkaliphilic, sulphate reducing bacterium isolated from terrestrial mud volcano.</title>
        <authorList>
            <person name="Frolova A."/>
            <person name="Merkel A.Y."/>
            <person name="Slobodkin A.I."/>
        </authorList>
    </citation>
    <scope>NUCLEOTIDE SEQUENCE [LARGE SCALE GENOMIC DNA]</scope>
    <source>
        <strain evidence="3 4">H1</strain>
    </source>
</reference>
<evidence type="ECO:0000313" key="3">
    <source>
        <dbReference type="EMBL" id="MCW7754163.1"/>
    </source>
</evidence>
<organism evidence="3 4">
    <name type="scientific">Desulfobotulus pelophilus</name>
    <dbReference type="NCBI Taxonomy" id="2823377"/>
    <lineage>
        <taxon>Bacteria</taxon>
        <taxon>Pseudomonadati</taxon>
        <taxon>Thermodesulfobacteriota</taxon>
        <taxon>Desulfobacteria</taxon>
        <taxon>Desulfobacterales</taxon>
        <taxon>Desulfobacteraceae</taxon>
        <taxon>Desulfobotulus</taxon>
    </lineage>
</organism>
<proteinExistence type="predicted"/>
<name>A0ABT3N9N1_9BACT</name>
<dbReference type="SUPFAM" id="SSF52172">
    <property type="entry name" value="CheY-like"/>
    <property type="match status" value="1"/>
</dbReference>
<dbReference type="Proteomes" id="UP001209681">
    <property type="component" value="Unassembled WGS sequence"/>
</dbReference>
<feature type="modified residue" description="4-aspartylphosphate" evidence="1">
    <location>
        <position position="62"/>
    </location>
</feature>